<evidence type="ECO:0000313" key="3">
    <source>
        <dbReference type="Proteomes" id="UP001497497"/>
    </source>
</evidence>
<dbReference type="AlphaFoldDB" id="A0AAV2I8Q0"/>
<dbReference type="InterPro" id="IPR051057">
    <property type="entry name" value="PI-PLC_domain"/>
</dbReference>
<sequence length="334" mass="37999">MTLKNCFNNNLNTEDWMSMSPNSWHKIPLTELAIPGTHDSGTFHLDRKGSISPDTNSPALKFVCSIPCIGAIVKVVIQRWSKCQSLDIYQQLQAGIRYFDLRIAKPTDSDDVYLVHCLYGKKMSEVIETIATFLKEHPHEVVILHLNHFYGMSVKNHQQLIADLLSGFGSKVCPRHDLRQTTLNLKKLWSNGQQVIIIYEDPAAICVKEMFSYGSIESPWPNTPEKKICKEFLNKQFSERHNGIFFVCQGILTPCASTVAKRLLSSLERWIKPWTPELQSWVENSPKSCVQPLNIVIADFIEDGQLIQTIINVNTTKVNTEGCAVEHQSQQQYH</sequence>
<evidence type="ECO:0000313" key="2">
    <source>
        <dbReference type="EMBL" id="CAL1543088.1"/>
    </source>
</evidence>
<protein>
    <recommendedName>
        <fullName evidence="1">Phosphatidylinositol-specific phospholipase C X domain-containing protein</fullName>
    </recommendedName>
</protein>
<dbReference type="PANTHER" id="PTHR13593">
    <property type="match status" value="1"/>
</dbReference>
<reference evidence="2 3" key="1">
    <citation type="submission" date="2024-04" db="EMBL/GenBank/DDBJ databases">
        <authorList>
            <consortium name="Genoscope - CEA"/>
            <person name="William W."/>
        </authorList>
    </citation>
    <scope>NUCLEOTIDE SEQUENCE [LARGE SCALE GENOMIC DNA]</scope>
</reference>
<dbReference type="SMART" id="SM00148">
    <property type="entry name" value="PLCXc"/>
    <property type="match status" value="1"/>
</dbReference>
<evidence type="ECO:0000259" key="1">
    <source>
        <dbReference type="SMART" id="SM00148"/>
    </source>
</evidence>
<dbReference type="GO" id="GO:0008081">
    <property type="term" value="F:phosphoric diester hydrolase activity"/>
    <property type="evidence" value="ECO:0007669"/>
    <property type="project" value="InterPro"/>
</dbReference>
<name>A0AAV2I8Q0_LYMST</name>
<organism evidence="2 3">
    <name type="scientific">Lymnaea stagnalis</name>
    <name type="common">Great pond snail</name>
    <name type="synonym">Helix stagnalis</name>
    <dbReference type="NCBI Taxonomy" id="6523"/>
    <lineage>
        <taxon>Eukaryota</taxon>
        <taxon>Metazoa</taxon>
        <taxon>Spiralia</taxon>
        <taxon>Lophotrochozoa</taxon>
        <taxon>Mollusca</taxon>
        <taxon>Gastropoda</taxon>
        <taxon>Heterobranchia</taxon>
        <taxon>Euthyneura</taxon>
        <taxon>Panpulmonata</taxon>
        <taxon>Hygrophila</taxon>
        <taxon>Lymnaeoidea</taxon>
        <taxon>Lymnaeidae</taxon>
        <taxon>Lymnaea</taxon>
    </lineage>
</organism>
<dbReference type="InterPro" id="IPR000909">
    <property type="entry name" value="PLipase_C_PInositol-sp_X_dom"/>
</dbReference>
<dbReference type="Pfam" id="PF00388">
    <property type="entry name" value="PI-PLC-X"/>
    <property type="match status" value="1"/>
</dbReference>
<dbReference type="Proteomes" id="UP001497497">
    <property type="component" value="Unassembled WGS sequence"/>
</dbReference>
<dbReference type="PROSITE" id="PS50007">
    <property type="entry name" value="PIPLC_X_DOMAIN"/>
    <property type="match status" value="1"/>
</dbReference>
<dbReference type="InterPro" id="IPR042158">
    <property type="entry name" value="PLCXD1/2/3"/>
</dbReference>
<dbReference type="InterPro" id="IPR017946">
    <property type="entry name" value="PLC-like_Pdiesterase_TIM-brl"/>
</dbReference>
<dbReference type="CDD" id="cd08616">
    <property type="entry name" value="PI-PLCXD1c"/>
    <property type="match status" value="1"/>
</dbReference>
<accession>A0AAV2I8Q0</accession>
<dbReference type="GO" id="GO:0006629">
    <property type="term" value="P:lipid metabolic process"/>
    <property type="evidence" value="ECO:0007669"/>
    <property type="project" value="InterPro"/>
</dbReference>
<proteinExistence type="predicted"/>
<keyword evidence="3" id="KW-1185">Reference proteome</keyword>
<dbReference type="Gene3D" id="3.20.20.190">
    <property type="entry name" value="Phosphatidylinositol (PI) phosphodiesterase"/>
    <property type="match status" value="1"/>
</dbReference>
<comment type="caution">
    <text evidence="2">The sequence shown here is derived from an EMBL/GenBank/DDBJ whole genome shotgun (WGS) entry which is preliminary data.</text>
</comment>
<gene>
    <name evidence="2" type="ORF">GSLYS_00016622001</name>
</gene>
<dbReference type="SUPFAM" id="SSF51695">
    <property type="entry name" value="PLC-like phosphodiesterases"/>
    <property type="match status" value="1"/>
</dbReference>
<feature type="domain" description="Phosphatidylinositol-specific phospholipase C X" evidence="1">
    <location>
        <begin position="23"/>
        <end position="200"/>
    </location>
</feature>
<dbReference type="EMBL" id="CAXITT010000524">
    <property type="protein sequence ID" value="CAL1543088.1"/>
    <property type="molecule type" value="Genomic_DNA"/>
</dbReference>
<dbReference type="PANTHER" id="PTHR13593:SF113">
    <property type="entry name" value="SI:DKEY-266F7.9"/>
    <property type="match status" value="1"/>
</dbReference>